<dbReference type="Proteomes" id="UP001248709">
    <property type="component" value="Unassembled WGS sequence"/>
</dbReference>
<feature type="domain" description="SLH" evidence="3">
    <location>
        <begin position="450"/>
        <end position="507"/>
    </location>
</feature>
<evidence type="ECO:0000313" key="4">
    <source>
        <dbReference type="EMBL" id="MDT3429134.1"/>
    </source>
</evidence>
<protein>
    <recommendedName>
        <fullName evidence="3">SLH domain-containing protein</fullName>
    </recommendedName>
</protein>
<dbReference type="PROSITE" id="PS51272">
    <property type="entry name" value="SLH"/>
    <property type="match status" value="3"/>
</dbReference>
<dbReference type="EMBL" id="JAUSUY010000036">
    <property type="protein sequence ID" value="MDT3429134.1"/>
    <property type="molecule type" value="Genomic_DNA"/>
</dbReference>
<dbReference type="Pfam" id="PF00395">
    <property type="entry name" value="SLH"/>
    <property type="match status" value="3"/>
</dbReference>
<keyword evidence="5" id="KW-1185">Reference proteome</keyword>
<feature type="domain" description="SLH" evidence="3">
    <location>
        <begin position="383"/>
        <end position="446"/>
    </location>
</feature>
<evidence type="ECO:0000313" key="5">
    <source>
        <dbReference type="Proteomes" id="UP001248709"/>
    </source>
</evidence>
<feature type="chain" id="PRO_5045174931" description="SLH domain-containing protein" evidence="2">
    <location>
        <begin position="25"/>
        <end position="507"/>
    </location>
</feature>
<organism evidence="4 5">
    <name type="scientific">Paenibacillus forsythiae</name>
    <dbReference type="NCBI Taxonomy" id="365616"/>
    <lineage>
        <taxon>Bacteria</taxon>
        <taxon>Bacillati</taxon>
        <taxon>Bacillota</taxon>
        <taxon>Bacilli</taxon>
        <taxon>Bacillales</taxon>
        <taxon>Paenibacillaceae</taxon>
        <taxon>Paenibacillus</taxon>
    </lineage>
</organism>
<feature type="signal peptide" evidence="2">
    <location>
        <begin position="1"/>
        <end position="24"/>
    </location>
</feature>
<evidence type="ECO:0000259" key="3">
    <source>
        <dbReference type="PROSITE" id="PS51272"/>
    </source>
</evidence>
<dbReference type="RefSeq" id="WP_312001450.1">
    <property type="nucleotide sequence ID" value="NZ_JAUSUY010000036.1"/>
</dbReference>
<reference evidence="4 5" key="1">
    <citation type="submission" date="2023-07" db="EMBL/GenBank/DDBJ databases">
        <title>Genomic Encyclopedia of Type Strains, Phase IV (KMG-IV): sequencing the most valuable type-strain genomes for metagenomic binning, comparative biology and taxonomic classification.</title>
        <authorList>
            <person name="Goeker M."/>
        </authorList>
    </citation>
    <scope>NUCLEOTIDE SEQUENCE [LARGE SCALE GENOMIC DNA]</scope>
    <source>
        <strain evidence="4 5">T98</strain>
    </source>
</reference>
<keyword evidence="2" id="KW-0732">Signal</keyword>
<accession>A0ABU3HE82</accession>
<feature type="domain" description="SLH" evidence="3">
    <location>
        <begin position="325"/>
        <end position="382"/>
    </location>
</feature>
<evidence type="ECO:0000256" key="1">
    <source>
        <dbReference type="SAM" id="MobiDB-lite"/>
    </source>
</evidence>
<dbReference type="PANTHER" id="PTHR43308:SF5">
    <property type="entry name" value="S-LAYER PROTEIN _ PEPTIDOGLYCAN ENDO-BETA-N-ACETYLGLUCOSAMINIDASE"/>
    <property type="match status" value="1"/>
</dbReference>
<dbReference type="PANTHER" id="PTHR43308">
    <property type="entry name" value="OUTER MEMBRANE PROTEIN ALPHA-RELATED"/>
    <property type="match status" value="1"/>
</dbReference>
<gene>
    <name evidence="4" type="ORF">J2Z22_004734</name>
</gene>
<dbReference type="InterPro" id="IPR001119">
    <property type="entry name" value="SLH_dom"/>
</dbReference>
<sequence length="507" mass="52452">MKKSISALILILLLSTLWQGIASAAETVWFTDVSASADASAKQATVTGKVASGAGQLVTIKVVDPGGRFFLDSVASGAGGVFTFKWNISAEGKYEVQLGTESSGTPYTTGFTYGGTPSPTPTPSTGPGSAVASTASPSNIIRVTEDKLTLNEGLKEAVFTLEAGAEARIPAALLDKLAQGGTGLNLAGEEFTLKLSAQTLRELLGEVSKAGGGEVAVSIAKVASADSESLLALAKQRQLAEIKPGSNIYEFKLKLIASSGAERAVAVFEHPVTLQLKASGLAAAKLAGIYYISDAGELEYIGGLSAGGWASGQTSHFSKYAALEYRKTFTDVPAGNWAYAAIAEMAAKQVVDGISLQEFAPERKVTRAEFAALLARALRLSGGSASFTDVPAGKWYAEEVAAAYEAGIVKGLGAASFKPERTISREEMAAMLVRAWSVLRPEDGSEAVSATAFKDQTAISGWARDAVLRTAGLGLMKGRSAAAFMPQGTTTRAEAAQAIANLLNSGK</sequence>
<feature type="region of interest" description="Disordered" evidence="1">
    <location>
        <begin position="114"/>
        <end position="134"/>
    </location>
</feature>
<proteinExistence type="predicted"/>
<comment type="caution">
    <text evidence="4">The sequence shown here is derived from an EMBL/GenBank/DDBJ whole genome shotgun (WGS) entry which is preliminary data.</text>
</comment>
<name>A0ABU3HE82_9BACL</name>
<evidence type="ECO:0000256" key="2">
    <source>
        <dbReference type="SAM" id="SignalP"/>
    </source>
</evidence>
<dbReference type="InterPro" id="IPR051465">
    <property type="entry name" value="Cell_Envelope_Struct_Comp"/>
</dbReference>